<dbReference type="SUPFAM" id="SSF50978">
    <property type="entry name" value="WD40 repeat-like"/>
    <property type="match status" value="1"/>
</dbReference>
<name>F8NK24_SERL9</name>
<dbReference type="GeneID" id="18814420"/>
<feature type="repeat" description="WD" evidence="4">
    <location>
        <begin position="282"/>
        <end position="323"/>
    </location>
</feature>
<dbReference type="GO" id="GO:1905786">
    <property type="term" value="P:positive regulation of anaphase-promoting complex-dependent catabolic process"/>
    <property type="evidence" value="ECO:0007669"/>
    <property type="project" value="TreeGrafter"/>
</dbReference>
<dbReference type="PANTHER" id="PTHR19918:SF5">
    <property type="entry name" value="MEIOSIS-SPECIFIC APC_C ACTIVATOR PROTEIN AMA1"/>
    <property type="match status" value="1"/>
</dbReference>
<dbReference type="EMBL" id="GL945430">
    <property type="protein sequence ID" value="EGO28708.1"/>
    <property type="molecule type" value="Genomic_DNA"/>
</dbReference>
<feature type="domain" description="CDC20/Fizzy WD40" evidence="6">
    <location>
        <begin position="152"/>
        <end position="475"/>
    </location>
</feature>
<dbReference type="RefSeq" id="XP_007314907.1">
    <property type="nucleotide sequence ID" value="XM_007314845.1"/>
</dbReference>
<dbReference type="InterPro" id="IPR001680">
    <property type="entry name" value="WD40_rpt"/>
</dbReference>
<dbReference type="Gene3D" id="2.130.10.10">
    <property type="entry name" value="YVTN repeat-like/Quinoprotein amine dehydrogenase"/>
    <property type="match status" value="1"/>
</dbReference>
<keyword evidence="3" id="KW-0677">Repeat</keyword>
<evidence type="ECO:0000313" key="7">
    <source>
        <dbReference type="EMBL" id="EGO28708.1"/>
    </source>
</evidence>
<dbReference type="HOGENOM" id="CLU_014831_6_0_1"/>
<dbReference type="OrthoDB" id="10263272at2759"/>
<evidence type="ECO:0000259" key="6">
    <source>
        <dbReference type="Pfam" id="PF24807"/>
    </source>
</evidence>
<dbReference type="GO" id="GO:0005680">
    <property type="term" value="C:anaphase-promoting complex"/>
    <property type="evidence" value="ECO:0007669"/>
    <property type="project" value="TreeGrafter"/>
</dbReference>
<dbReference type="GO" id="GO:1990757">
    <property type="term" value="F:ubiquitin ligase activator activity"/>
    <property type="evidence" value="ECO:0007669"/>
    <property type="project" value="TreeGrafter"/>
</dbReference>
<dbReference type="Proteomes" id="UP000008064">
    <property type="component" value="Unassembled WGS sequence"/>
</dbReference>
<dbReference type="InterPro" id="IPR036322">
    <property type="entry name" value="WD40_repeat_dom_sf"/>
</dbReference>
<dbReference type="AlphaFoldDB" id="F8NK24"/>
<evidence type="ECO:0000256" key="3">
    <source>
        <dbReference type="ARBA" id="ARBA00022737"/>
    </source>
</evidence>
<dbReference type="PANTHER" id="PTHR19918">
    <property type="entry name" value="CELL DIVISION CYCLE 20 CDC20 FIZZY -RELATED"/>
    <property type="match status" value="1"/>
</dbReference>
<dbReference type="Pfam" id="PF24807">
    <property type="entry name" value="WD40_CDC20-Fz"/>
    <property type="match status" value="1"/>
</dbReference>
<evidence type="ECO:0000256" key="1">
    <source>
        <dbReference type="ARBA" id="ARBA00006445"/>
    </source>
</evidence>
<dbReference type="PROSITE" id="PS50082">
    <property type="entry name" value="WD_REPEATS_2"/>
    <property type="match status" value="1"/>
</dbReference>
<dbReference type="InterPro" id="IPR033010">
    <property type="entry name" value="Cdc20/Fizzy"/>
</dbReference>
<evidence type="ECO:0000256" key="2">
    <source>
        <dbReference type="ARBA" id="ARBA00022574"/>
    </source>
</evidence>
<dbReference type="InterPro" id="IPR056150">
    <property type="entry name" value="WD40_CDC20-Fz"/>
</dbReference>
<dbReference type="SMART" id="SM00320">
    <property type="entry name" value="WD40"/>
    <property type="match status" value="5"/>
</dbReference>
<dbReference type="GO" id="GO:0010997">
    <property type="term" value="F:anaphase-promoting complex binding"/>
    <property type="evidence" value="ECO:0007669"/>
    <property type="project" value="InterPro"/>
</dbReference>
<dbReference type="InterPro" id="IPR015943">
    <property type="entry name" value="WD40/YVTN_repeat-like_dom_sf"/>
</dbReference>
<dbReference type="GO" id="GO:0031145">
    <property type="term" value="P:anaphase-promoting complex-dependent catabolic process"/>
    <property type="evidence" value="ECO:0007669"/>
    <property type="project" value="TreeGrafter"/>
</dbReference>
<sequence>MASSPYSTPVRDCTAVPLAKRTPSRASLPISYSARKRRRMSVPSSDFSPDLNFEDDPEALQDSPADRFIPSRPNLAIPLNTTPRTNRIAKSFGLVDDRILNYSVEGSSSSPDAKVYSLLRKSASELFHTPLHVSMLSAKANLGKRKQFLLALDGPGIPRDRFASPMAWSSTNCIAVACKCDVYYQNLNTRAIVRLCGGTADDGLLHSIDWAGPNRPNTLALGTVKGTIQLWDSEERKQIVAWPRSGKGMGGMNWYEDLLAVGRQDGCISLFDARSEGEVLKLEGHKGKVHGIKWHANGKYMATGDNSGSVHIWDMRANGILTEGEKKNKMKHGGPVKALAWCPWKSDMIATGGSSPDGTIQIWSINTPLSTPYPEPLHQISLYTSVSSLHWSPHCKELLSTHGSTWAPSSQTSDPSQLRAVPSPLTNSLTVHSYPSCERILSVTAHHGIVAHGCTSPDGCSIFTLSPSEENIKMYKVWSAPGEVERKQSSFDKCTIR</sequence>
<dbReference type="KEGG" id="sla:SERLADRAFT_434615"/>
<protein>
    <recommendedName>
        <fullName evidence="6">CDC20/Fizzy WD40 domain-containing protein</fullName>
    </recommendedName>
</protein>
<gene>
    <name evidence="7" type="ORF">SERLADRAFT_434615</name>
</gene>
<evidence type="ECO:0000256" key="4">
    <source>
        <dbReference type="PROSITE-ProRule" id="PRU00221"/>
    </source>
</evidence>
<organism>
    <name type="scientific">Serpula lacrymans var. lacrymans (strain S7.9)</name>
    <name type="common">Dry rot fungus</name>
    <dbReference type="NCBI Taxonomy" id="578457"/>
    <lineage>
        <taxon>Eukaryota</taxon>
        <taxon>Fungi</taxon>
        <taxon>Dikarya</taxon>
        <taxon>Basidiomycota</taxon>
        <taxon>Agaricomycotina</taxon>
        <taxon>Agaricomycetes</taxon>
        <taxon>Agaricomycetidae</taxon>
        <taxon>Boletales</taxon>
        <taxon>Coniophorineae</taxon>
        <taxon>Serpulaceae</taxon>
        <taxon>Serpula</taxon>
    </lineage>
</organism>
<accession>F8NK24</accession>
<reference evidence="7" key="1">
    <citation type="submission" date="2011-04" db="EMBL/GenBank/DDBJ databases">
        <title>Evolution of plant cell wall degrading machinery underlies the functional diversity of forest fungi.</title>
        <authorList>
            <consortium name="US DOE Joint Genome Institute (JGI-PGF)"/>
            <person name="Eastwood D.C."/>
            <person name="Floudas D."/>
            <person name="Binder M."/>
            <person name="Majcherczyk A."/>
            <person name="Schneider P."/>
            <person name="Aerts A."/>
            <person name="Asiegbu F.O."/>
            <person name="Baker S.E."/>
            <person name="Barry K."/>
            <person name="Bendiksby M."/>
            <person name="Blumentritt M."/>
            <person name="Coutinho P.M."/>
            <person name="Cullen D."/>
            <person name="Cullen D."/>
            <person name="Gathman A."/>
            <person name="Goodell B."/>
            <person name="Henrissat B."/>
            <person name="Ihrmark K."/>
            <person name="Kauserud H."/>
            <person name="Kohler A."/>
            <person name="LaButti K."/>
            <person name="Lapidus A."/>
            <person name="Lavin J.L."/>
            <person name="Lee Y.-H."/>
            <person name="Lindquist E."/>
            <person name="Lilly W."/>
            <person name="Lucas S."/>
            <person name="Morin E."/>
            <person name="Murat C."/>
            <person name="Oguiza J.A."/>
            <person name="Park J."/>
            <person name="Pisabarro A.G."/>
            <person name="Riley R."/>
            <person name="Rosling A."/>
            <person name="Salamov A."/>
            <person name="Schmidt O."/>
            <person name="Schmutz J."/>
            <person name="Skrede I."/>
            <person name="Stenlid J."/>
            <person name="Wiebenga A."/>
            <person name="Xie X."/>
            <person name="Kues U."/>
            <person name="Hibbett D.S."/>
            <person name="Hoffmeister D."/>
            <person name="Hogberg N."/>
            <person name="Martin F."/>
            <person name="Grigoriev I.V."/>
            <person name="Watkinson S.C."/>
        </authorList>
    </citation>
    <scope>NUCLEOTIDE SEQUENCE</scope>
    <source>
        <strain evidence="7">S7.9</strain>
    </source>
</reference>
<comment type="similarity">
    <text evidence="1">Belongs to the WD repeat CDC20/Fizzy family.</text>
</comment>
<proteinExistence type="inferred from homology"/>
<dbReference type="PROSITE" id="PS50294">
    <property type="entry name" value="WD_REPEATS_REGION"/>
    <property type="match status" value="1"/>
</dbReference>
<keyword evidence="2 4" id="KW-0853">WD repeat</keyword>
<feature type="region of interest" description="Disordered" evidence="5">
    <location>
        <begin position="27"/>
        <end position="67"/>
    </location>
</feature>
<evidence type="ECO:0000256" key="5">
    <source>
        <dbReference type="SAM" id="MobiDB-lite"/>
    </source>
</evidence>